<dbReference type="Proteomes" id="UP001500427">
    <property type="component" value="Unassembled WGS sequence"/>
</dbReference>
<dbReference type="PROSITE" id="PS50893">
    <property type="entry name" value="ABC_TRANSPORTER_2"/>
    <property type="match status" value="1"/>
</dbReference>
<keyword evidence="4 7" id="KW-0067">ATP-binding</keyword>
<dbReference type="Gene3D" id="3.40.50.300">
    <property type="entry name" value="P-loop containing nucleotide triphosphate hydrolases"/>
    <property type="match status" value="1"/>
</dbReference>
<dbReference type="Pfam" id="PF00005">
    <property type="entry name" value="ABC_tran"/>
    <property type="match status" value="1"/>
</dbReference>
<dbReference type="SUPFAM" id="SSF52540">
    <property type="entry name" value="P-loop containing nucleoside triphosphate hydrolases"/>
    <property type="match status" value="1"/>
</dbReference>
<gene>
    <name evidence="7" type="ORF">GCM10023258_08360</name>
</gene>
<organism evidence="7 8">
    <name type="scientific">Terrabacter aeriphilus</name>
    <dbReference type="NCBI Taxonomy" id="515662"/>
    <lineage>
        <taxon>Bacteria</taxon>
        <taxon>Bacillati</taxon>
        <taxon>Actinomycetota</taxon>
        <taxon>Actinomycetes</taxon>
        <taxon>Micrococcales</taxon>
        <taxon>Intrasporangiaceae</taxon>
        <taxon>Terrabacter</taxon>
    </lineage>
</organism>
<sequence length="316" mass="34062">MSTSGDTATTTLTRPAARQRATSDIELRHLTRSFGEIRAVDDVSFTVTAGQLTGFVGGNGAGKTTTMRMLMGVLSPTAGEVLWGGRPITALDRRRFGYMPEERGLYPKQGVLDQLVYLGRLRGLSASAARSSVTTHLERLGLAERAKDHVEKLSLGNQQRVQIIAALMGEPRALVLDEPFSGLDPAAVDNMADLLREHTAHGVPVLFSSHQLDLVERLCERLVVLATGRVVAAGTPDELRATSVSRHRLVLSGDAGWVRGITGVHAVDVDGHTALIEVVEPGAGRALLEEALRRGEVHEFSPQRPSLAQIYREVTA</sequence>
<dbReference type="InterPro" id="IPR027417">
    <property type="entry name" value="P-loop_NTPase"/>
</dbReference>
<dbReference type="InterPro" id="IPR003439">
    <property type="entry name" value="ABC_transporter-like_ATP-bd"/>
</dbReference>
<evidence type="ECO:0000259" key="6">
    <source>
        <dbReference type="PROSITE" id="PS50893"/>
    </source>
</evidence>
<dbReference type="PANTHER" id="PTHR43335">
    <property type="entry name" value="ABC TRANSPORTER, ATP-BINDING PROTEIN"/>
    <property type="match status" value="1"/>
</dbReference>
<dbReference type="RefSeq" id="WP_345506179.1">
    <property type="nucleotide sequence ID" value="NZ_BAABIW010000006.1"/>
</dbReference>
<dbReference type="InterPro" id="IPR025302">
    <property type="entry name" value="DrrA1/2-like_C"/>
</dbReference>
<protein>
    <submittedName>
        <fullName evidence="7">ATP-binding cassette domain-containing protein</fullName>
    </submittedName>
</protein>
<evidence type="ECO:0000256" key="5">
    <source>
        <dbReference type="SAM" id="MobiDB-lite"/>
    </source>
</evidence>
<reference evidence="8" key="1">
    <citation type="journal article" date="2019" name="Int. J. Syst. Evol. Microbiol.">
        <title>The Global Catalogue of Microorganisms (GCM) 10K type strain sequencing project: providing services to taxonomists for standard genome sequencing and annotation.</title>
        <authorList>
            <consortium name="The Broad Institute Genomics Platform"/>
            <consortium name="The Broad Institute Genome Sequencing Center for Infectious Disease"/>
            <person name="Wu L."/>
            <person name="Ma J."/>
        </authorList>
    </citation>
    <scope>NUCLEOTIDE SEQUENCE [LARGE SCALE GENOMIC DNA]</scope>
    <source>
        <strain evidence="8">JCM 17687</strain>
    </source>
</reference>
<keyword evidence="2" id="KW-0813">Transport</keyword>
<evidence type="ECO:0000256" key="1">
    <source>
        <dbReference type="ARBA" id="ARBA00005417"/>
    </source>
</evidence>
<dbReference type="PANTHER" id="PTHR43335:SF4">
    <property type="entry name" value="ABC TRANSPORTER, ATP-BINDING PROTEIN"/>
    <property type="match status" value="1"/>
</dbReference>
<evidence type="ECO:0000313" key="8">
    <source>
        <dbReference type="Proteomes" id="UP001500427"/>
    </source>
</evidence>
<comment type="similarity">
    <text evidence="1">Belongs to the ABC transporter superfamily.</text>
</comment>
<evidence type="ECO:0000313" key="7">
    <source>
        <dbReference type="EMBL" id="GAA5020061.1"/>
    </source>
</evidence>
<evidence type="ECO:0000256" key="3">
    <source>
        <dbReference type="ARBA" id="ARBA00022741"/>
    </source>
</evidence>
<dbReference type="Pfam" id="PF13732">
    <property type="entry name" value="DrrA1-3_C"/>
    <property type="match status" value="1"/>
</dbReference>
<keyword evidence="8" id="KW-1185">Reference proteome</keyword>
<keyword evidence="3" id="KW-0547">Nucleotide-binding</keyword>
<dbReference type="InterPro" id="IPR017871">
    <property type="entry name" value="ABC_transporter-like_CS"/>
</dbReference>
<accession>A0ABP9J459</accession>
<feature type="domain" description="ABC transporter" evidence="6">
    <location>
        <begin position="25"/>
        <end position="252"/>
    </location>
</feature>
<evidence type="ECO:0000256" key="4">
    <source>
        <dbReference type="ARBA" id="ARBA00022840"/>
    </source>
</evidence>
<dbReference type="PROSITE" id="PS00211">
    <property type="entry name" value="ABC_TRANSPORTER_1"/>
    <property type="match status" value="1"/>
</dbReference>
<evidence type="ECO:0000256" key="2">
    <source>
        <dbReference type="ARBA" id="ARBA00022448"/>
    </source>
</evidence>
<dbReference type="InterPro" id="IPR003593">
    <property type="entry name" value="AAA+_ATPase"/>
</dbReference>
<proteinExistence type="inferred from homology"/>
<comment type="caution">
    <text evidence="7">The sequence shown here is derived from an EMBL/GenBank/DDBJ whole genome shotgun (WGS) entry which is preliminary data.</text>
</comment>
<dbReference type="EMBL" id="BAABIW010000006">
    <property type="protein sequence ID" value="GAA5020061.1"/>
    <property type="molecule type" value="Genomic_DNA"/>
</dbReference>
<feature type="region of interest" description="Disordered" evidence="5">
    <location>
        <begin position="1"/>
        <end position="20"/>
    </location>
</feature>
<name>A0ABP9J459_9MICO</name>
<dbReference type="GO" id="GO:0005524">
    <property type="term" value="F:ATP binding"/>
    <property type="evidence" value="ECO:0007669"/>
    <property type="project" value="UniProtKB-KW"/>
</dbReference>
<dbReference type="SMART" id="SM00382">
    <property type="entry name" value="AAA"/>
    <property type="match status" value="1"/>
</dbReference>